<dbReference type="InterPro" id="IPR010994">
    <property type="entry name" value="RuvA_2-like"/>
</dbReference>
<comment type="caution">
    <text evidence="8">The sequence shown here is derived from an EMBL/GenBank/DDBJ whole genome shotgun (WGS) entry which is preliminary data.</text>
</comment>
<dbReference type="InterPro" id="IPR036267">
    <property type="entry name" value="RuvA_C_sf"/>
</dbReference>
<dbReference type="GO" id="GO:0048476">
    <property type="term" value="C:Holliday junction resolvase complex"/>
    <property type="evidence" value="ECO:0007669"/>
    <property type="project" value="UniProtKB-UniRule"/>
</dbReference>
<evidence type="ECO:0000256" key="3">
    <source>
        <dbReference type="ARBA" id="ARBA00023125"/>
    </source>
</evidence>
<dbReference type="SUPFAM" id="SSF47781">
    <property type="entry name" value="RuvA domain 2-like"/>
    <property type="match status" value="1"/>
</dbReference>
<dbReference type="Gene3D" id="1.10.150.20">
    <property type="entry name" value="5' to 3' exonuclease, C-terminal subdomain"/>
    <property type="match status" value="1"/>
</dbReference>
<evidence type="ECO:0000256" key="4">
    <source>
        <dbReference type="ARBA" id="ARBA00023172"/>
    </source>
</evidence>
<evidence type="ECO:0000256" key="5">
    <source>
        <dbReference type="ARBA" id="ARBA00023204"/>
    </source>
</evidence>
<accession>A0A2N1UPI8</accession>
<evidence type="ECO:0000256" key="1">
    <source>
        <dbReference type="ARBA" id="ARBA00022490"/>
    </source>
</evidence>
<feature type="domain" description="Helix-hairpin-helix DNA-binding motif class 1" evidence="7">
    <location>
        <begin position="74"/>
        <end position="93"/>
    </location>
</feature>
<dbReference type="Pfam" id="PF14520">
    <property type="entry name" value="HHH_5"/>
    <property type="match status" value="1"/>
</dbReference>
<dbReference type="HAMAP" id="MF_00031">
    <property type="entry name" value="DNA_HJ_migration_RuvA"/>
    <property type="match status" value="1"/>
</dbReference>
<dbReference type="Proteomes" id="UP000233414">
    <property type="component" value="Unassembled WGS sequence"/>
</dbReference>
<dbReference type="GO" id="GO:0009379">
    <property type="term" value="C:Holliday junction helicase complex"/>
    <property type="evidence" value="ECO:0007669"/>
    <property type="project" value="InterPro"/>
</dbReference>
<evidence type="ECO:0000313" key="8">
    <source>
        <dbReference type="EMBL" id="PKL72770.1"/>
    </source>
</evidence>
<keyword evidence="3 6" id="KW-0238">DNA-binding</keyword>
<dbReference type="GO" id="GO:0000400">
    <property type="term" value="F:four-way junction DNA binding"/>
    <property type="evidence" value="ECO:0007669"/>
    <property type="project" value="UniProtKB-UniRule"/>
</dbReference>
<dbReference type="SUPFAM" id="SSF50249">
    <property type="entry name" value="Nucleic acid-binding proteins"/>
    <property type="match status" value="1"/>
</dbReference>
<dbReference type="InterPro" id="IPR012340">
    <property type="entry name" value="NA-bd_OB-fold"/>
</dbReference>
<comment type="domain">
    <text evidence="6">Has three domains with a flexible linker between the domains II and III and assumes an 'L' shape. Domain III is highly mobile and contacts RuvB.</text>
</comment>
<keyword evidence="5 6" id="KW-0234">DNA repair</keyword>
<comment type="subcellular location">
    <subcellularLocation>
        <location evidence="6">Cytoplasm</location>
    </subcellularLocation>
</comment>
<evidence type="ECO:0000313" key="9">
    <source>
        <dbReference type="Proteomes" id="UP000233414"/>
    </source>
</evidence>
<protein>
    <recommendedName>
        <fullName evidence="6">Holliday junction branch migration complex subunit RuvA</fullName>
    </recommendedName>
</protein>
<dbReference type="SUPFAM" id="SSF46929">
    <property type="entry name" value="DNA helicase RuvA subunit, C-terminal domain"/>
    <property type="match status" value="1"/>
</dbReference>
<dbReference type="CDD" id="cd14332">
    <property type="entry name" value="UBA_RuvA_C"/>
    <property type="match status" value="1"/>
</dbReference>
<keyword evidence="1 6" id="KW-0963">Cytoplasm</keyword>
<dbReference type="GO" id="GO:0006281">
    <property type="term" value="P:DNA repair"/>
    <property type="evidence" value="ECO:0007669"/>
    <property type="project" value="UniProtKB-UniRule"/>
</dbReference>
<keyword evidence="2 6" id="KW-0227">DNA damage</keyword>
<dbReference type="Pfam" id="PF01330">
    <property type="entry name" value="RuvA_N"/>
    <property type="match status" value="1"/>
</dbReference>
<dbReference type="EMBL" id="PGYQ01000001">
    <property type="protein sequence ID" value="PKL72770.1"/>
    <property type="molecule type" value="Genomic_DNA"/>
</dbReference>
<comment type="similarity">
    <text evidence="6">Belongs to the RuvA family.</text>
</comment>
<dbReference type="InterPro" id="IPR011114">
    <property type="entry name" value="RuvA_C"/>
</dbReference>
<sequence length="199" mass="22929">MFFSLKGKIIYKDIETKFVVIENNDIGYQVFVLLNFFKKINLNEEIKIFTYFHHKEDTQELYGFERIQELEFFKKLLSVNGVGPKSALGILKQSKVENIKKAIINEELDTLIKVVGIGRKMAQKIILELKNKIQDELETKDTKTEFSNDSYVLDALKSLGYSVSEARQAVQEIPDSIIQTQEKVKFVLKKLGSTLGNRN</sequence>
<comment type="subunit">
    <text evidence="6">Homotetramer. Forms an RuvA(8)-RuvB(12)-Holliday junction (HJ) complex. HJ DNA is sandwiched between 2 RuvA tetramers; dsDNA enters through RuvA and exits via RuvB. An RuvB hexamer assembles on each DNA strand where it exits the tetramer. Each RuvB hexamer is contacted by two RuvA subunits (via domain III) on 2 adjacent RuvB subunits; this complex drives branch migration. In the full resolvosome a probable DNA-RuvA(4)-RuvB(12)-RuvC(2) complex forms which resolves the HJ.</text>
</comment>
<comment type="caution">
    <text evidence="6">Lacks conserved residue(s) required for the propagation of feature annotation.</text>
</comment>
<keyword evidence="4 6" id="KW-0233">DNA recombination</keyword>
<dbReference type="GO" id="GO:0009378">
    <property type="term" value="F:four-way junction helicase activity"/>
    <property type="evidence" value="ECO:0007669"/>
    <property type="project" value="InterPro"/>
</dbReference>
<dbReference type="GO" id="GO:0006310">
    <property type="term" value="P:DNA recombination"/>
    <property type="evidence" value="ECO:0007669"/>
    <property type="project" value="UniProtKB-UniRule"/>
</dbReference>
<proteinExistence type="inferred from homology"/>
<dbReference type="GO" id="GO:0005524">
    <property type="term" value="F:ATP binding"/>
    <property type="evidence" value="ECO:0007669"/>
    <property type="project" value="InterPro"/>
</dbReference>
<feature type="domain" description="Helix-hairpin-helix DNA-binding motif class 1" evidence="7">
    <location>
        <begin position="109"/>
        <end position="128"/>
    </location>
</feature>
<name>A0A2N1UPI8_9BACT</name>
<organism evidence="8 9">
    <name type="scientific">Candidatus Kuenenbacteria bacterium HGW-Kuenenbacteria-1</name>
    <dbReference type="NCBI Taxonomy" id="2013812"/>
    <lineage>
        <taxon>Bacteria</taxon>
        <taxon>Candidatus Kueneniibacteriota</taxon>
    </lineage>
</organism>
<evidence type="ECO:0000256" key="6">
    <source>
        <dbReference type="HAMAP-Rule" id="MF_00031"/>
    </source>
</evidence>
<dbReference type="AlphaFoldDB" id="A0A2N1UPI8"/>
<evidence type="ECO:0000256" key="2">
    <source>
        <dbReference type="ARBA" id="ARBA00022763"/>
    </source>
</evidence>
<dbReference type="Gene3D" id="2.40.50.140">
    <property type="entry name" value="Nucleic acid-binding proteins"/>
    <property type="match status" value="1"/>
</dbReference>
<dbReference type="SMART" id="SM00278">
    <property type="entry name" value="HhH1"/>
    <property type="match status" value="2"/>
</dbReference>
<evidence type="ECO:0000259" key="7">
    <source>
        <dbReference type="SMART" id="SM00278"/>
    </source>
</evidence>
<dbReference type="InterPro" id="IPR003583">
    <property type="entry name" value="Hlx-hairpin-Hlx_DNA-bd_motif"/>
</dbReference>
<dbReference type="InterPro" id="IPR000085">
    <property type="entry name" value="RuvA"/>
</dbReference>
<dbReference type="GO" id="GO:0005737">
    <property type="term" value="C:cytoplasm"/>
    <property type="evidence" value="ECO:0007669"/>
    <property type="project" value="UniProtKB-SubCell"/>
</dbReference>
<feature type="region of interest" description="Domain III" evidence="6">
    <location>
        <begin position="150"/>
        <end position="199"/>
    </location>
</feature>
<dbReference type="InterPro" id="IPR013849">
    <property type="entry name" value="DNA_helicase_Holl-junc_RuvA_I"/>
</dbReference>
<comment type="function">
    <text evidence="6">The RuvA-RuvB-RuvC complex processes Holliday junction (HJ) DNA during genetic recombination and DNA repair, while the RuvA-RuvB complex plays an important role in the rescue of blocked DNA replication forks via replication fork reversal (RFR). RuvA specifically binds to HJ cruciform DNA, conferring on it an open structure. The RuvB hexamer acts as an ATP-dependent pump, pulling dsDNA into and through the RuvAB complex. HJ branch migration allows RuvC to scan DNA until it finds its consensus sequence, where it cleaves and resolves the cruciform DNA.</text>
</comment>
<gene>
    <name evidence="6 8" type="primary">ruvA</name>
    <name evidence="8" type="ORF">CVV26_00730</name>
</gene>
<reference evidence="8 9" key="1">
    <citation type="journal article" date="2017" name="ISME J.">
        <title>Potential for microbial H2 and metal transformations associated with novel bacteria and archaea in deep terrestrial subsurface sediments.</title>
        <authorList>
            <person name="Hernsdorf A.W."/>
            <person name="Amano Y."/>
            <person name="Miyakawa K."/>
            <person name="Ise K."/>
            <person name="Suzuki Y."/>
            <person name="Anantharaman K."/>
            <person name="Probst A."/>
            <person name="Burstein D."/>
            <person name="Thomas B.C."/>
            <person name="Banfield J.F."/>
        </authorList>
    </citation>
    <scope>NUCLEOTIDE SEQUENCE [LARGE SCALE GENOMIC DNA]</scope>
    <source>
        <strain evidence="8">HGW-Kuenenbacteria-1</strain>
    </source>
</reference>
<dbReference type="NCBIfam" id="TIGR00084">
    <property type="entry name" value="ruvA"/>
    <property type="match status" value="1"/>
</dbReference>